<keyword evidence="6" id="KW-1185">Reference proteome</keyword>
<reference evidence="5 6" key="1">
    <citation type="submission" date="2016-10" db="EMBL/GenBank/DDBJ databases">
        <authorList>
            <person name="Varghese N."/>
            <person name="Submissions S."/>
        </authorList>
    </citation>
    <scope>NUCLEOTIDE SEQUENCE [LARGE SCALE GENOMIC DNA]</scope>
    <source>
        <strain evidence="5 6">IAM 15147</strain>
    </source>
</reference>
<name>A0AA94L040_9MICO</name>
<keyword evidence="3" id="KW-0949">S-adenosyl-L-methionine</keyword>
<comment type="caution">
    <text evidence="5">The sequence shown here is derived from an EMBL/GenBank/DDBJ whole genome shotgun (WGS) entry which is preliminary data.</text>
</comment>
<sequence>MADAIFEHPRLAAVYDALDPDRSDLEVYVAIAVDELGARSVLDIGCGTGTLALMLADRGVDVVGVDPARASVDVARGKPRAERVQWHVGTADALPPMAADVATMTANVAQVFIDDADWHGVLVAARERLRPGGTLVLEARRPERQAWLDWTPEATRQLVDVAHEGPVEDWVEVTHVDTAAPDGPLVTFVSPTVFHRDGHRIESVSTLRFRSRERIERSLVAAGLELVDVRDAPDRPGREWVYLARRP</sequence>
<evidence type="ECO:0000256" key="1">
    <source>
        <dbReference type="ARBA" id="ARBA00022603"/>
    </source>
</evidence>
<dbReference type="GO" id="GO:0008168">
    <property type="term" value="F:methyltransferase activity"/>
    <property type="evidence" value="ECO:0007669"/>
    <property type="project" value="UniProtKB-KW"/>
</dbReference>
<gene>
    <name evidence="5" type="ORF">SAMN04487783_1985</name>
</gene>
<dbReference type="PANTHER" id="PTHR43464:SF19">
    <property type="entry name" value="UBIQUINONE BIOSYNTHESIS O-METHYLTRANSFERASE, MITOCHONDRIAL"/>
    <property type="match status" value="1"/>
</dbReference>
<dbReference type="AlphaFoldDB" id="A0AA94L040"/>
<dbReference type="Pfam" id="PF13649">
    <property type="entry name" value="Methyltransf_25"/>
    <property type="match status" value="1"/>
</dbReference>
<evidence type="ECO:0000259" key="4">
    <source>
        <dbReference type="Pfam" id="PF13649"/>
    </source>
</evidence>
<feature type="domain" description="Methyltransferase" evidence="4">
    <location>
        <begin position="41"/>
        <end position="133"/>
    </location>
</feature>
<organism evidence="5 6">
    <name type="scientific">Agrococcus baldri</name>
    <dbReference type="NCBI Taxonomy" id="153730"/>
    <lineage>
        <taxon>Bacteria</taxon>
        <taxon>Bacillati</taxon>
        <taxon>Actinomycetota</taxon>
        <taxon>Actinomycetes</taxon>
        <taxon>Micrococcales</taxon>
        <taxon>Microbacteriaceae</taxon>
        <taxon>Agrococcus</taxon>
    </lineage>
</organism>
<keyword evidence="1 5" id="KW-0489">Methyltransferase</keyword>
<dbReference type="SUPFAM" id="SSF53335">
    <property type="entry name" value="S-adenosyl-L-methionine-dependent methyltransferases"/>
    <property type="match status" value="1"/>
</dbReference>
<keyword evidence="2" id="KW-0808">Transferase</keyword>
<dbReference type="InterPro" id="IPR041698">
    <property type="entry name" value="Methyltransf_25"/>
</dbReference>
<evidence type="ECO:0000256" key="3">
    <source>
        <dbReference type="ARBA" id="ARBA00022691"/>
    </source>
</evidence>
<proteinExistence type="predicted"/>
<dbReference type="EMBL" id="FOZN01000003">
    <property type="protein sequence ID" value="SFS15189.1"/>
    <property type="molecule type" value="Genomic_DNA"/>
</dbReference>
<evidence type="ECO:0000313" key="5">
    <source>
        <dbReference type="EMBL" id="SFS15189.1"/>
    </source>
</evidence>
<dbReference type="GO" id="GO:0032259">
    <property type="term" value="P:methylation"/>
    <property type="evidence" value="ECO:0007669"/>
    <property type="project" value="UniProtKB-KW"/>
</dbReference>
<evidence type="ECO:0000313" key="6">
    <source>
        <dbReference type="Proteomes" id="UP000198506"/>
    </source>
</evidence>
<dbReference type="RefSeq" id="WP_092918379.1">
    <property type="nucleotide sequence ID" value="NZ_FOZN01000003.1"/>
</dbReference>
<dbReference type="PANTHER" id="PTHR43464">
    <property type="entry name" value="METHYLTRANSFERASE"/>
    <property type="match status" value="1"/>
</dbReference>
<dbReference type="Gene3D" id="3.40.50.150">
    <property type="entry name" value="Vaccinia Virus protein VP39"/>
    <property type="match status" value="1"/>
</dbReference>
<dbReference type="Proteomes" id="UP000198506">
    <property type="component" value="Unassembled WGS sequence"/>
</dbReference>
<dbReference type="CDD" id="cd02440">
    <property type="entry name" value="AdoMet_MTases"/>
    <property type="match status" value="1"/>
</dbReference>
<accession>A0AA94L040</accession>
<dbReference type="InterPro" id="IPR029063">
    <property type="entry name" value="SAM-dependent_MTases_sf"/>
</dbReference>
<evidence type="ECO:0000256" key="2">
    <source>
        <dbReference type="ARBA" id="ARBA00022679"/>
    </source>
</evidence>
<protein>
    <submittedName>
        <fullName evidence="5">Methyltransferase domain-containing protein</fullName>
    </submittedName>
</protein>